<feature type="domain" description="CoA-binding" evidence="1">
    <location>
        <begin position="14"/>
        <end position="111"/>
    </location>
</feature>
<proteinExistence type="predicted"/>
<dbReference type="EMBL" id="QUSG01000001">
    <property type="protein sequence ID" value="KAA3532357.1"/>
    <property type="molecule type" value="Genomic_DNA"/>
</dbReference>
<sequence length="154" mass="16716">MNHDHYSDDYLCTILARTHTVALVGASARDDRPSHWVLGFLLGKGYQVFPVNPALAGTTILGRPVHARLADIGVPIDLIDVFRRSEALSEVVDEALALERRPKAIWGQLGVRDDEAAAKAEAAGIDVVMNRALVAEYPLVYQASHIAHRSPTAA</sequence>
<comment type="caution">
    <text evidence="3">The sequence shown here is derived from an EMBL/GenBank/DDBJ whole genome shotgun (WGS) entry which is preliminary data.</text>
</comment>
<dbReference type="RefSeq" id="WP_060715784.1">
    <property type="nucleotide sequence ID" value="NZ_CP055265.1"/>
</dbReference>
<evidence type="ECO:0000313" key="4">
    <source>
        <dbReference type="Proteomes" id="UP000436911"/>
    </source>
</evidence>
<dbReference type="Proteomes" id="UP000436911">
    <property type="component" value="Unassembled WGS sequence"/>
</dbReference>
<dbReference type="InterPro" id="IPR036291">
    <property type="entry name" value="NAD(P)-bd_dom_sf"/>
</dbReference>
<evidence type="ECO:0000313" key="5">
    <source>
        <dbReference type="Proteomes" id="UP000477951"/>
    </source>
</evidence>
<reference evidence="2 4" key="1">
    <citation type="submission" date="2018-08" db="EMBL/GenBank/DDBJ databases">
        <title>Genome sequencing of Agrobacterium vitis strain ICMP 10754.</title>
        <authorList>
            <person name="Visnovsky S.B."/>
            <person name="Pitman A.R."/>
        </authorList>
    </citation>
    <scope>NUCLEOTIDE SEQUENCE [LARGE SCALE GENOMIC DNA]</scope>
    <source>
        <strain evidence="2 4">ICMP 10754</strain>
    </source>
</reference>
<gene>
    <name evidence="2" type="ORF">DXT89_03215</name>
    <name evidence="3" type="ORF">GOZ90_06195</name>
</gene>
<organism evidence="3 5">
    <name type="scientific">Agrobacterium vitis</name>
    <name type="common">Rhizobium vitis</name>
    <dbReference type="NCBI Taxonomy" id="373"/>
    <lineage>
        <taxon>Bacteria</taxon>
        <taxon>Pseudomonadati</taxon>
        <taxon>Pseudomonadota</taxon>
        <taxon>Alphaproteobacteria</taxon>
        <taxon>Hyphomicrobiales</taxon>
        <taxon>Rhizobiaceae</taxon>
        <taxon>Rhizobium/Agrobacterium group</taxon>
        <taxon>Agrobacterium</taxon>
    </lineage>
</organism>
<protein>
    <submittedName>
        <fullName evidence="3">CoA-binding protein</fullName>
    </submittedName>
</protein>
<dbReference type="AlphaFoldDB" id="A0A368NT04"/>
<evidence type="ECO:0000259" key="1">
    <source>
        <dbReference type="SMART" id="SM00881"/>
    </source>
</evidence>
<accession>A0A368NT04</accession>
<name>A0A368NT04_AGRVI</name>
<dbReference type="Pfam" id="PF13380">
    <property type="entry name" value="CoA_binding_2"/>
    <property type="match status" value="1"/>
</dbReference>
<evidence type="ECO:0000313" key="3">
    <source>
        <dbReference type="EMBL" id="MUZ72266.1"/>
    </source>
</evidence>
<dbReference type="OrthoDB" id="9804695at2"/>
<dbReference type="InterPro" id="IPR003781">
    <property type="entry name" value="CoA-bd"/>
</dbReference>
<dbReference type="Gene3D" id="3.40.50.720">
    <property type="entry name" value="NAD(P)-binding Rossmann-like Domain"/>
    <property type="match status" value="1"/>
</dbReference>
<dbReference type="Proteomes" id="UP000477951">
    <property type="component" value="Unassembled WGS sequence"/>
</dbReference>
<evidence type="ECO:0000313" key="2">
    <source>
        <dbReference type="EMBL" id="KAA3532357.1"/>
    </source>
</evidence>
<dbReference type="SMART" id="SM00881">
    <property type="entry name" value="CoA_binding"/>
    <property type="match status" value="1"/>
</dbReference>
<dbReference type="PANTHER" id="PTHR33303:SF2">
    <property type="entry name" value="COA-BINDING DOMAIN-CONTAINING PROTEIN"/>
    <property type="match status" value="1"/>
</dbReference>
<dbReference type="EMBL" id="WPHR01000003">
    <property type="protein sequence ID" value="MUZ72266.1"/>
    <property type="molecule type" value="Genomic_DNA"/>
</dbReference>
<dbReference type="GeneID" id="60682284"/>
<dbReference type="SUPFAM" id="SSF51735">
    <property type="entry name" value="NAD(P)-binding Rossmann-fold domains"/>
    <property type="match status" value="1"/>
</dbReference>
<reference evidence="3 5" key="2">
    <citation type="submission" date="2019-12" db="EMBL/GenBank/DDBJ databases">
        <title>Whole-genome sequencing of Allorhizobium vitis.</title>
        <authorList>
            <person name="Gan H.M."/>
            <person name="Szegedi E."/>
            <person name="Burr T."/>
            <person name="Savka M.A."/>
        </authorList>
    </citation>
    <scope>NUCLEOTIDE SEQUENCE [LARGE SCALE GENOMIC DNA]</scope>
    <source>
        <strain evidence="3 5">CG516</strain>
    </source>
</reference>
<dbReference type="PANTHER" id="PTHR33303">
    <property type="entry name" value="CYTOPLASMIC PROTEIN-RELATED"/>
    <property type="match status" value="1"/>
</dbReference>